<dbReference type="RefSeq" id="WP_213497669.1">
    <property type="nucleotide sequence ID" value="NZ_CP074694.1"/>
</dbReference>
<evidence type="ECO:0000256" key="1">
    <source>
        <dbReference type="SAM" id="SignalP"/>
    </source>
</evidence>
<name>A0A8E6ETS1_9BACT</name>
<organism evidence="2 3">
    <name type="scientific">Telmatocola sphagniphila</name>
    <dbReference type="NCBI Taxonomy" id="1123043"/>
    <lineage>
        <taxon>Bacteria</taxon>
        <taxon>Pseudomonadati</taxon>
        <taxon>Planctomycetota</taxon>
        <taxon>Planctomycetia</taxon>
        <taxon>Gemmatales</taxon>
        <taxon>Gemmataceae</taxon>
    </lineage>
</organism>
<proteinExistence type="predicted"/>
<accession>A0A8E6ETS1</accession>
<dbReference type="EMBL" id="CP074694">
    <property type="protein sequence ID" value="QVL32779.1"/>
    <property type="molecule type" value="Genomic_DNA"/>
</dbReference>
<evidence type="ECO:0000313" key="3">
    <source>
        <dbReference type="Proteomes" id="UP000676194"/>
    </source>
</evidence>
<protein>
    <submittedName>
        <fullName evidence="2">Uncharacterized protein</fullName>
    </submittedName>
</protein>
<feature type="chain" id="PRO_5034267925" evidence="1">
    <location>
        <begin position="18"/>
        <end position="513"/>
    </location>
</feature>
<dbReference type="KEGG" id="tsph:KIH39_02335"/>
<sequence>MFRVIGTLFLCALGISAAPTEPSTAKDSSKIRLGINISSIAYYTPEIVFKDIMKQGSGFLSQKKGKGWAQGGDLPVDDNGNIKKLEPEQFGEVLLFPDMEGKYPGGEYICKYEGEGEVVLGGSATPLPGKGKDIRVKVDPPRGHISIKVMRTNPKNPVRNIKLFPAKYTSKDLQDPFDPAFLKHLDGYKVLRMMDWGKTNDSEVVEWKDRAKMTEFQGTNKGVALEYQIQLANTLKVEPWFCIPHLASDDYVAQFAKLVKEKLSPALKFHVEYSNETWNGQFAQAKYCQQQGLKLGLSKNAYEAQLRYSSQRSVEIFKIIEKEFGGHDRFVRIIATHAANSWGGATTLDWQKAYTQADAVAIAPYFGNRLGSPKMVKEVLAGGLDKVFEELKVDLADNKKKNEEYAQIASKRKLELMTYEGGQHLTGIEGQQDNEELTKLFIAANRDPRMKELYLIDLNNWKEIGGGVYCMFASMGRYTKWGSWGLLENSVQDVKTAPKYQAVQEFMKSLKGN</sequence>
<dbReference type="Proteomes" id="UP000676194">
    <property type="component" value="Chromosome"/>
</dbReference>
<keyword evidence="3" id="KW-1185">Reference proteome</keyword>
<evidence type="ECO:0000313" key="2">
    <source>
        <dbReference type="EMBL" id="QVL32779.1"/>
    </source>
</evidence>
<reference evidence="2" key="1">
    <citation type="submission" date="2021-05" db="EMBL/GenBank/DDBJ databases">
        <title>Complete genome sequence of the cellulolytic planctomycete Telmatocola sphagniphila SP2T and characterization of the first cellulase from planctomycetes.</title>
        <authorList>
            <person name="Rakitin A.L."/>
            <person name="Beletsky A.V."/>
            <person name="Naumoff D.G."/>
            <person name="Kulichevskaya I.S."/>
            <person name="Mardanov A.V."/>
            <person name="Ravin N.V."/>
            <person name="Dedysh S.N."/>
        </authorList>
    </citation>
    <scope>NUCLEOTIDE SEQUENCE</scope>
    <source>
        <strain evidence="2">SP2T</strain>
    </source>
</reference>
<keyword evidence="1" id="KW-0732">Signal</keyword>
<dbReference type="AlphaFoldDB" id="A0A8E6ETS1"/>
<gene>
    <name evidence="2" type="ORF">KIH39_02335</name>
</gene>
<feature type="signal peptide" evidence="1">
    <location>
        <begin position="1"/>
        <end position="17"/>
    </location>
</feature>